<reference evidence="2 3" key="1">
    <citation type="submission" date="2019-04" db="EMBL/GenBank/DDBJ databases">
        <title>Nine Novel Phages from a Plateau Lake in Southwest China Provide Insights into Aeromonas Phage Diversity.</title>
        <authorList>
            <person name="Xiao W."/>
        </authorList>
    </citation>
    <scope>NUCLEOTIDE SEQUENCE [LARGE SCALE GENOMIC DNA]</scope>
</reference>
<gene>
    <name evidence="2" type="ORF">2D05_072</name>
</gene>
<dbReference type="Proteomes" id="UP000318122">
    <property type="component" value="Segment"/>
</dbReference>
<sequence length="185" mass="19287">MGPTAANKPGTSVAERHNNPGNLVFAGQRGATVGETVAGHTFAKFQSAEEGVAALYRQLQLYQKRGIDTLTEIMGVYAPEGSNNTRSYINALSKTTGLDPNQQLNFGDPATAAAMIRGISQHESGKSYLNDQQILSGINMAQGGGGGSSSVSIGQITVQTQATDARGIASGLKGEIVRQFDAGMR</sequence>
<proteinExistence type="predicted"/>
<protein>
    <submittedName>
        <fullName evidence="2">Putative tail-fiber/lysozyme protein</fullName>
    </submittedName>
</protein>
<organism evidence="2 3">
    <name type="scientific">Aeromonas phage 2_D05</name>
    <dbReference type="NCBI Taxonomy" id="2588098"/>
    <lineage>
        <taxon>Viruses</taxon>
        <taxon>Duplodnaviria</taxon>
        <taxon>Heunggongvirae</taxon>
        <taxon>Uroviricota</taxon>
        <taxon>Caudoviricetes</taxon>
        <taxon>Kunmingvirus</taxon>
        <taxon>Kunmingvirus kv2D05</taxon>
    </lineage>
</organism>
<keyword evidence="3" id="KW-1185">Reference proteome</keyword>
<dbReference type="EMBL" id="MK804891">
    <property type="protein sequence ID" value="QDB73903.1"/>
    <property type="molecule type" value="Genomic_DNA"/>
</dbReference>
<feature type="region of interest" description="Disordered" evidence="1">
    <location>
        <begin position="1"/>
        <end position="22"/>
    </location>
</feature>
<evidence type="ECO:0000256" key="1">
    <source>
        <dbReference type="SAM" id="MobiDB-lite"/>
    </source>
</evidence>
<evidence type="ECO:0000313" key="2">
    <source>
        <dbReference type="EMBL" id="QDB73903.1"/>
    </source>
</evidence>
<name>A0A4Y5TWW3_9CAUD</name>
<evidence type="ECO:0000313" key="3">
    <source>
        <dbReference type="Proteomes" id="UP000318122"/>
    </source>
</evidence>
<accession>A0A4Y5TWW3</accession>